<dbReference type="PROSITE" id="PS50943">
    <property type="entry name" value="HTH_CROC1"/>
    <property type="match status" value="1"/>
</dbReference>
<protein>
    <submittedName>
        <fullName evidence="2">Helix-turn-helix domain-containing protein</fullName>
    </submittedName>
</protein>
<feature type="domain" description="HTH cro/C1-type" evidence="1">
    <location>
        <begin position="20"/>
        <end position="72"/>
    </location>
</feature>
<accession>A0ABW2S336</accession>
<dbReference type="InterPro" id="IPR001387">
    <property type="entry name" value="Cro/C1-type_HTH"/>
</dbReference>
<organism evidence="2 3">
    <name type="scientific">Rhodococcus daqingensis</name>
    <dbReference type="NCBI Taxonomy" id="2479363"/>
    <lineage>
        <taxon>Bacteria</taxon>
        <taxon>Bacillati</taxon>
        <taxon>Actinomycetota</taxon>
        <taxon>Actinomycetes</taxon>
        <taxon>Mycobacteriales</taxon>
        <taxon>Nocardiaceae</taxon>
        <taxon>Rhodococcus</taxon>
    </lineage>
</organism>
<evidence type="ECO:0000259" key="1">
    <source>
        <dbReference type="PROSITE" id="PS50943"/>
    </source>
</evidence>
<dbReference type="InterPro" id="IPR010982">
    <property type="entry name" value="Lambda_DNA-bd_dom_sf"/>
</dbReference>
<sequence>MGTAKDRDAITDAIAAALCQAREQSGMSLEEVASAAELPPATLARFESGGREVTLPVFSRLGAVLGFDPFVVMDAVQVEAFGPPRRK</sequence>
<dbReference type="Proteomes" id="UP001596484">
    <property type="component" value="Unassembled WGS sequence"/>
</dbReference>
<evidence type="ECO:0000313" key="2">
    <source>
        <dbReference type="EMBL" id="MFC7450568.1"/>
    </source>
</evidence>
<evidence type="ECO:0000313" key="3">
    <source>
        <dbReference type="Proteomes" id="UP001596484"/>
    </source>
</evidence>
<dbReference type="SMART" id="SM00530">
    <property type="entry name" value="HTH_XRE"/>
    <property type="match status" value="1"/>
</dbReference>
<gene>
    <name evidence="2" type="ORF">ACFQS9_21960</name>
</gene>
<dbReference type="RefSeq" id="WP_378408628.1">
    <property type="nucleotide sequence ID" value="NZ_JBHTCS010000026.1"/>
</dbReference>
<dbReference type="SUPFAM" id="SSF47413">
    <property type="entry name" value="lambda repressor-like DNA-binding domains"/>
    <property type="match status" value="1"/>
</dbReference>
<dbReference type="CDD" id="cd00093">
    <property type="entry name" value="HTH_XRE"/>
    <property type="match status" value="1"/>
</dbReference>
<proteinExistence type="predicted"/>
<name>A0ABW2S336_9NOCA</name>
<dbReference type="Gene3D" id="1.10.260.40">
    <property type="entry name" value="lambda repressor-like DNA-binding domains"/>
    <property type="match status" value="1"/>
</dbReference>
<dbReference type="Pfam" id="PF13560">
    <property type="entry name" value="HTH_31"/>
    <property type="match status" value="1"/>
</dbReference>
<dbReference type="EMBL" id="JBHTCS010000026">
    <property type="protein sequence ID" value="MFC7450568.1"/>
    <property type="molecule type" value="Genomic_DNA"/>
</dbReference>
<reference evidence="3" key="1">
    <citation type="journal article" date="2019" name="Int. J. Syst. Evol. Microbiol.">
        <title>The Global Catalogue of Microorganisms (GCM) 10K type strain sequencing project: providing services to taxonomists for standard genome sequencing and annotation.</title>
        <authorList>
            <consortium name="The Broad Institute Genomics Platform"/>
            <consortium name="The Broad Institute Genome Sequencing Center for Infectious Disease"/>
            <person name="Wu L."/>
            <person name="Ma J."/>
        </authorList>
    </citation>
    <scope>NUCLEOTIDE SEQUENCE [LARGE SCALE GENOMIC DNA]</scope>
    <source>
        <strain evidence="3">ICMP 19430</strain>
    </source>
</reference>
<keyword evidence="3" id="KW-1185">Reference proteome</keyword>
<comment type="caution">
    <text evidence="2">The sequence shown here is derived from an EMBL/GenBank/DDBJ whole genome shotgun (WGS) entry which is preliminary data.</text>
</comment>